<accession>A0A101M7Y5</accession>
<evidence type="ECO:0000256" key="2">
    <source>
        <dbReference type="ARBA" id="ARBA00022857"/>
    </source>
</evidence>
<comment type="similarity">
    <text evidence="1">Belongs to the short-chain dehydrogenases/reductases (SDR) family.</text>
</comment>
<evidence type="ECO:0000256" key="3">
    <source>
        <dbReference type="ARBA" id="ARBA00023002"/>
    </source>
</evidence>
<dbReference type="GO" id="GO:0016491">
    <property type="term" value="F:oxidoreductase activity"/>
    <property type="evidence" value="ECO:0007669"/>
    <property type="project" value="UniProtKB-KW"/>
</dbReference>
<evidence type="ECO:0000313" key="4">
    <source>
        <dbReference type="EMBL" id="KUM55615.1"/>
    </source>
</evidence>
<dbReference type="PANTHER" id="PTHR43618">
    <property type="entry name" value="7-ALPHA-HYDROXYSTEROID DEHYDROGENASE"/>
    <property type="match status" value="1"/>
</dbReference>
<comment type="caution">
    <text evidence="4">The sequence shown here is derived from an EMBL/GenBank/DDBJ whole genome shotgun (WGS) entry which is preliminary data.</text>
</comment>
<dbReference type="InterPro" id="IPR036291">
    <property type="entry name" value="NAD(P)-bd_dom_sf"/>
</dbReference>
<dbReference type="InterPro" id="IPR052178">
    <property type="entry name" value="Sec_Metab_Biosynth_SDR"/>
</dbReference>
<gene>
    <name evidence="4" type="ORF">ACN42_g11633</name>
</gene>
<keyword evidence="2" id="KW-0521">NADP</keyword>
<organism evidence="4 5">
    <name type="scientific">Penicillium freii</name>
    <dbReference type="NCBI Taxonomy" id="48697"/>
    <lineage>
        <taxon>Eukaryota</taxon>
        <taxon>Fungi</taxon>
        <taxon>Dikarya</taxon>
        <taxon>Ascomycota</taxon>
        <taxon>Pezizomycotina</taxon>
        <taxon>Eurotiomycetes</taxon>
        <taxon>Eurotiomycetidae</taxon>
        <taxon>Eurotiales</taxon>
        <taxon>Aspergillaceae</taxon>
        <taxon>Penicillium</taxon>
    </lineage>
</organism>
<dbReference type="Gene3D" id="3.40.50.720">
    <property type="entry name" value="NAD(P)-binding Rossmann-like Domain"/>
    <property type="match status" value="1"/>
</dbReference>
<dbReference type="Proteomes" id="UP000055045">
    <property type="component" value="Unassembled WGS sequence"/>
</dbReference>
<name>A0A101M7Y5_PENFR</name>
<dbReference type="EMBL" id="LLXE01000742">
    <property type="protein sequence ID" value="KUM55615.1"/>
    <property type="molecule type" value="Genomic_DNA"/>
</dbReference>
<dbReference type="AlphaFoldDB" id="A0A101M7Y5"/>
<keyword evidence="5" id="KW-1185">Reference proteome</keyword>
<protein>
    <submittedName>
        <fullName evidence="4">Uncharacterized protein</fullName>
    </submittedName>
</protein>
<dbReference type="Pfam" id="PF13561">
    <property type="entry name" value="adh_short_C2"/>
    <property type="match status" value="1"/>
</dbReference>
<keyword evidence="3" id="KW-0560">Oxidoreductase</keyword>
<evidence type="ECO:0000313" key="5">
    <source>
        <dbReference type="Proteomes" id="UP000055045"/>
    </source>
</evidence>
<evidence type="ECO:0000256" key="1">
    <source>
        <dbReference type="ARBA" id="ARBA00006484"/>
    </source>
</evidence>
<dbReference type="PRINTS" id="PR00081">
    <property type="entry name" value="GDHRDH"/>
</dbReference>
<proteinExistence type="inferred from homology"/>
<dbReference type="InterPro" id="IPR002347">
    <property type="entry name" value="SDR_fam"/>
</dbReference>
<dbReference type="STRING" id="48697.A0A101M7Y5"/>
<dbReference type="SUPFAM" id="SSF51735">
    <property type="entry name" value="NAD(P)-binding Rossmann-fold domains"/>
    <property type="match status" value="1"/>
</dbReference>
<sequence>MMKQFATLLAPFNIRSNIIAPGIFPSEMTTANFANKSEEPAQVFPTSVIPEQRMGDEQDLSGAILFLASRAGAYCNGNVLVIDGGRLSVTPASY</sequence>
<dbReference type="PANTHER" id="PTHR43618:SF18">
    <property type="entry name" value="SHORT CHAIN DEHYDROGENASE_REDUCTASE FAMILY (AFU_ORTHOLOGUE AFUA_5G12480)"/>
    <property type="match status" value="1"/>
</dbReference>
<reference evidence="4 5" key="1">
    <citation type="submission" date="2015-10" db="EMBL/GenBank/DDBJ databases">
        <title>Genome sequencing of Penicillium freii.</title>
        <authorList>
            <person name="Nguyen H.D."/>
            <person name="Visagie C.M."/>
            <person name="Seifert K.A."/>
        </authorList>
    </citation>
    <scope>NUCLEOTIDE SEQUENCE [LARGE SCALE GENOMIC DNA]</scope>
    <source>
        <strain evidence="4 5">DAOM 242723</strain>
    </source>
</reference>